<proteinExistence type="predicted"/>
<evidence type="ECO:0000313" key="2">
    <source>
        <dbReference type="EMBL" id="OQV15550.1"/>
    </source>
</evidence>
<feature type="compositionally biased region" description="Basic and acidic residues" evidence="1">
    <location>
        <begin position="40"/>
        <end position="51"/>
    </location>
</feature>
<gene>
    <name evidence="2" type="ORF">BV898_10272</name>
</gene>
<evidence type="ECO:0000256" key="1">
    <source>
        <dbReference type="SAM" id="MobiDB-lite"/>
    </source>
</evidence>
<sequence>MSSQQFLPDQPPRATLHPTGQAPGVQVPGYKEQGSSSSLHHRDPAPSDGHHGGIVHDVIGTTHGVAPTVADISHNVVHSVVDTSQNLLSGILAYLMSGGSGKRCFCSFPLCFLYEWLLRLETSPRHEPGPSGIIRIGGIALDLEL</sequence>
<protein>
    <submittedName>
        <fullName evidence="2">Uncharacterized protein</fullName>
    </submittedName>
</protein>
<comment type="caution">
    <text evidence="2">The sequence shown here is derived from an EMBL/GenBank/DDBJ whole genome shotgun (WGS) entry which is preliminary data.</text>
</comment>
<evidence type="ECO:0000313" key="3">
    <source>
        <dbReference type="Proteomes" id="UP000192578"/>
    </source>
</evidence>
<keyword evidence="3" id="KW-1185">Reference proteome</keyword>
<dbReference type="AlphaFoldDB" id="A0A1W0WK09"/>
<feature type="region of interest" description="Disordered" evidence="1">
    <location>
        <begin position="1"/>
        <end position="55"/>
    </location>
</feature>
<organism evidence="2 3">
    <name type="scientific">Hypsibius exemplaris</name>
    <name type="common">Freshwater tardigrade</name>
    <dbReference type="NCBI Taxonomy" id="2072580"/>
    <lineage>
        <taxon>Eukaryota</taxon>
        <taxon>Metazoa</taxon>
        <taxon>Ecdysozoa</taxon>
        <taxon>Tardigrada</taxon>
        <taxon>Eutardigrada</taxon>
        <taxon>Parachela</taxon>
        <taxon>Hypsibioidea</taxon>
        <taxon>Hypsibiidae</taxon>
        <taxon>Hypsibius</taxon>
    </lineage>
</organism>
<name>A0A1W0WK09_HYPEX</name>
<reference evidence="3" key="1">
    <citation type="submission" date="2017-01" db="EMBL/GenBank/DDBJ databases">
        <title>Comparative genomics of anhydrobiosis in the tardigrade Hypsibius dujardini.</title>
        <authorList>
            <person name="Yoshida Y."/>
            <person name="Koutsovoulos G."/>
            <person name="Laetsch D."/>
            <person name="Stevens L."/>
            <person name="Kumar S."/>
            <person name="Horikawa D."/>
            <person name="Ishino K."/>
            <person name="Komine S."/>
            <person name="Tomita M."/>
            <person name="Blaxter M."/>
            <person name="Arakawa K."/>
        </authorList>
    </citation>
    <scope>NUCLEOTIDE SEQUENCE [LARGE SCALE GENOMIC DNA]</scope>
    <source>
        <strain evidence="3">Z151</strain>
    </source>
</reference>
<dbReference type="Proteomes" id="UP000192578">
    <property type="component" value="Unassembled WGS sequence"/>
</dbReference>
<dbReference type="EMBL" id="MTYJ01000087">
    <property type="protein sequence ID" value="OQV15550.1"/>
    <property type="molecule type" value="Genomic_DNA"/>
</dbReference>
<accession>A0A1W0WK09</accession>